<evidence type="ECO:0000256" key="1">
    <source>
        <dbReference type="SAM" id="MobiDB-lite"/>
    </source>
</evidence>
<comment type="caution">
    <text evidence="3">The sequence shown here is derived from an EMBL/GenBank/DDBJ whole genome shotgun (WGS) entry which is preliminary data.</text>
</comment>
<dbReference type="InterPro" id="IPR010982">
    <property type="entry name" value="Lambda_DNA-bd_dom_sf"/>
</dbReference>
<feature type="compositionally biased region" description="Low complexity" evidence="1">
    <location>
        <begin position="378"/>
        <end position="391"/>
    </location>
</feature>
<evidence type="ECO:0000313" key="4">
    <source>
        <dbReference type="Proteomes" id="UP000419138"/>
    </source>
</evidence>
<feature type="region of interest" description="Disordered" evidence="1">
    <location>
        <begin position="352"/>
        <end position="410"/>
    </location>
</feature>
<feature type="region of interest" description="Disordered" evidence="1">
    <location>
        <begin position="1"/>
        <end position="76"/>
    </location>
</feature>
<sequence>MGPRPDQGPARTAWGARSGAVTALSPGSRGHSGPQRSEPAPPRARTAPSPHRAPGSVTATQVPPARRRARSPSPCCASTTLSGLAFTALGGVADIDRSYVSHIVSGERLPSGEVACRIARACGSDPEDLRPLWNAARGRPVPEPPALSPRLLPSDPLPDRALTGDEAIRLPAGARIADWASPMSPALCPGGPVLVFPPVRQTVRSPTVPPDPPTERSGPSGFRPRGTRMNTRLPVRRAGSAQPLALVMPPVFEAFHALYSPLYVSYARAHLAAGAAQDAVRTAFGLVAVHWQHVVARPLPTAAAWDHLVACTGSRTHPLPLETQSPLHYDTLVLHHLLGHGIGAIAIADATSATSSTTRGSRPFRGTPNTSTARSKVRTCARTPTATGAPRTPSPHAPLSVPGMDRGERK</sequence>
<gene>
    <name evidence="3" type="ORF">FF041_35040</name>
</gene>
<dbReference type="Proteomes" id="UP000419138">
    <property type="component" value="Unassembled WGS sequence"/>
</dbReference>
<evidence type="ECO:0000259" key="2">
    <source>
        <dbReference type="PROSITE" id="PS50943"/>
    </source>
</evidence>
<keyword evidence="4" id="KW-1185">Reference proteome</keyword>
<dbReference type="CDD" id="cd00093">
    <property type="entry name" value="HTH_XRE"/>
    <property type="match status" value="1"/>
</dbReference>
<reference evidence="3 4" key="1">
    <citation type="submission" date="2019-05" db="EMBL/GenBank/DDBJ databases">
        <title>Comparative genomics and metabolomics analyses of clavulanic acid producing Streptomyces species provides insight into specialized metabolism and evolution of beta-lactam biosynthetic gene clusters.</title>
        <authorList>
            <person name="Moore M.A."/>
            <person name="Cruz-Morales P."/>
            <person name="Barona Gomez F."/>
            <person name="Kapil T."/>
        </authorList>
    </citation>
    <scope>NUCLEOTIDE SEQUENCE [LARGE SCALE GENOMIC DNA]</scope>
    <source>
        <strain evidence="3 4">NRRL 5741</strain>
    </source>
</reference>
<dbReference type="EMBL" id="VCLA01000198">
    <property type="protein sequence ID" value="MQT05153.1"/>
    <property type="molecule type" value="Genomic_DNA"/>
</dbReference>
<name>A0A646KSC2_STRJU</name>
<accession>A0A646KSC2</accession>
<dbReference type="SUPFAM" id="SSF47413">
    <property type="entry name" value="lambda repressor-like DNA-binding domains"/>
    <property type="match status" value="1"/>
</dbReference>
<dbReference type="OrthoDB" id="3829505at2"/>
<dbReference type="GO" id="GO:0003677">
    <property type="term" value="F:DNA binding"/>
    <property type="evidence" value="ECO:0007669"/>
    <property type="project" value="InterPro"/>
</dbReference>
<evidence type="ECO:0000313" key="3">
    <source>
        <dbReference type="EMBL" id="MQT05153.1"/>
    </source>
</evidence>
<proteinExistence type="predicted"/>
<dbReference type="Gene3D" id="1.10.260.40">
    <property type="entry name" value="lambda repressor-like DNA-binding domains"/>
    <property type="match status" value="1"/>
</dbReference>
<feature type="compositionally biased region" description="Low complexity" evidence="1">
    <location>
        <begin position="43"/>
        <end position="54"/>
    </location>
</feature>
<protein>
    <submittedName>
        <fullName evidence="3">Helix-turn-helix domain-containing protein</fullName>
    </submittedName>
</protein>
<organism evidence="3 4">
    <name type="scientific">Streptomyces jumonjinensis</name>
    <dbReference type="NCBI Taxonomy" id="1945"/>
    <lineage>
        <taxon>Bacteria</taxon>
        <taxon>Bacillati</taxon>
        <taxon>Actinomycetota</taxon>
        <taxon>Actinomycetes</taxon>
        <taxon>Kitasatosporales</taxon>
        <taxon>Streptomycetaceae</taxon>
        <taxon>Streptomyces</taxon>
    </lineage>
</organism>
<dbReference type="PROSITE" id="PS50943">
    <property type="entry name" value="HTH_CROC1"/>
    <property type="match status" value="1"/>
</dbReference>
<dbReference type="InterPro" id="IPR001387">
    <property type="entry name" value="Cro/C1-type_HTH"/>
</dbReference>
<dbReference type="Pfam" id="PF13560">
    <property type="entry name" value="HTH_31"/>
    <property type="match status" value="1"/>
</dbReference>
<dbReference type="AlphaFoldDB" id="A0A646KSC2"/>
<dbReference type="RefSeq" id="WP_153526410.1">
    <property type="nucleotide sequence ID" value="NZ_JBEPDZ010000043.1"/>
</dbReference>
<feature type="domain" description="HTH cro/C1-type" evidence="2">
    <location>
        <begin position="87"/>
        <end position="129"/>
    </location>
</feature>
<feature type="region of interest" description="Disordered" evidence="1">
    <location>
        <begin position="203"/>
        <end position="228"/>
    </location>
</feature>